<dbReference type="RefSeq" id="WP_109236709.1">
    <property type="nucleotide sequence ID" value="NZ_BMXZ01000002.1"/>
</dbReference>
<dbReference type="InterPro" id="IPR050790">
    <property type="entry name" value="ExbB/TolQ_transport"/>
</dbReference>
<protein>
    <recommendedName>
        <fullName evidence="3">Biopolymer transport protein ExbB</fullName>
    </recommendedName>
</protein>
<feature type="transmembrane region" description="Helical" evidence="13">
    <location>
        <begin position="178"/>
        <end position="200"/>
    </location>
</feature>
<comment type="similarity">
    <text evidence="12">Belongs to the exbB/tolQ family.</text>
</comment>
<dbReference type="GO" id="GO:0005886">
    <property type="term" value="C:plasma membrane"/>
    <property type="evidence" value="ECO:0007669"/>
    <property type="project" value="UniProtKB-SubCell"/>
</dbReference>
<proteinExistence type="inferred from homology"/>
<keyword evidence="9 13" id="KW-1133">Transmembrane helix</keyword>
<reference evidence="15 16" key="1">
    <citation type="journal article" date="2018" name="Genome Announc.">
        <title>Ignatzschineria cameli sp. nov., isolated from necrotic foot tissue of dromedaries (Camelus dromedarius) and associated maggots (Wohlfahrtia species) in Dubai.</title>
        <authorList>
            <person name="Tsang C.C."/>
            <person name="Tang J.Y."/>
            <person name="Fong J.Y."/>
            <person name="Kinne J."/>
            <person name="Lee H.H."/>
            <person name="Joseph M."/>
            <person name="Jose S."/>
            <person name="Schuster R.K."/>
            <person name="Tang Y."/>
            <person name="Sivakumar S."/>
            <person name="Chen J.H."/>
            <person name="Teng J.L."/>
            <person name="Lau S.K."/>
            <person name="Wernery U."/>
            <person name="Woo P.C."/>
        </authorList>
    </citation>
    <scope>NUCLEOTIDE SEQUENCE [LARGE SCALE GENOMIC DNA]</scope>
    <source>
        <strain evidence="15 16">KCTC 22643</strain>
    </source>
</reference>
<dbReference type="EMBL" id="QEWR01000005">
    <property type="protein sequence ID" value="PWD82421.1"/>
    <property type="molecule type" value="Genomic_DNA"/>
</dbReference>
<keyword evidence="8 12" id="KW-0653">Protein transport</keyword>
<name>A0A2U2AIG5_9GAMM</name>
<evidence type="ECO:0000259" key="14">
    <source>
        <dbReference type="Pfam" id="PF01618"/>
    </source>
</evidence>
<comment type="caution">
    <text evidence="15">The sequence shown here is derived from an EMBL/GenBank/DDBJ whole genome shotgun (WGS) entry which is preliminary data.</text>
</comment>
<evidence type="ECO:0000313" key="15">
    <source>
        <dbReference type="EMBL" id="PWD82421.1"/>
    </source>
</evidence>
<evidence type="ECO:0000256" key="13">
    <source>
        <dbReference type="SAM" id="Phobius"/>
    </source>
</evidence>
<feature type="domain" description="MotA/TolQ/ExbB proton channel" evidence="14">
    <location>
        <begin position="95"/>
        <end position="209"/>
    </location>
</feature>
<accession>A0A2U2AIG5</accession>
<sequence length="243" mass="26697">MEPVVENLGFISFIEQGDLVTKTLFVILIIMSILSWLVIFLKFFQGIVDRIKGKKFMFDFWHAKTLNEAAKLISSKPSTPQELLAKEGFQALHRYQTGLDNIQSNSSRKEYITSILRVTLDKIQLTIENGVTILATIAATAPFVGLFGTVWGIYHALIEIGSTGAGTIDKVAGPVGEALIMTGLGLAVAIPAVMAHSWLVRRNRLQMGNLDSFAFELLSILDRSPQQKSKTAQETATSPNSEV</sequence>
<feature type="transmembrane region" description="Helical" evidence="13">
    <location>
        <begin position="131"/>
        <end position="158"/>
    </location>
</feature>
<evidence type="ECO:0000256" key="3">
    <source>
        <dbReference type="ARBA" id="ARBA00022093"/>
    </source>
</evidence>
<dbReference type="Pfam" id="PF01618">
    <property type="entry name" value="MotA_ExbB"/>
    <property type="match status" value="1"/>
</dbReference>
<keyword evidence="10 13" id="KW-0472">Membrane</keyword>
<dbReference type="AlphaFoldDB" id="A0A2U2AIG5"/>
<dbReference type="Proteomes" id="UP000244948">
    <property type="component" value="Unassembled WGS sequence"/>
</dbReference>
<dbReference type="PANTHER" id="PTHR30625">
    <property type="entry name" value="PROTEIN TOLQ"/>
    <property type="match status" value="1"/>
</dbReference>
<evidence type="ECO:0000256" key="9">
    <source>
        <dbReference type="ARBA" id="ARBA00022989"/>
    </source>
</evidence>
<evidence type="ECO:0000256" key="12">
    <source>
        <dbReference type="RuleBase" id="RU004057"/>
    </source>
</evidence>
<keyword evidence="4 12" id="KW-0813">Transport</keyword>
<evidence type="ECO:0000256" key="8">
    <source>
        <dbReference type="ARBA" id="ARBA00022927"/>
    </source>
</evidence>
<evidence type="ECO:0000256" key="4">
    <source>
        <dbReference type="ARBA" id="ARBA00022448"/>
    </source>
</evidence>
<gene>
    <name evidence="15" type="ORF">DC082_09085</name>
</gene>
<evidence type="ECO:0000256" key="6">
    <source>
        <dbReference type="ARBA" id="ARBA00022519"/>
    </source>
</evidence>
<dbReference type="GO" id="GO:0017038">
    <property type="term" value="P:protein import"/>
    <property type="evidence" value="ECO:0007669"/>
    <property type="project" value="TreeGrafter"/>
</dbReference>
<comment type="subcellular location">
    <subcellularLocation>
        <location evidence="1">Cell inner membrane</location>
        <topology evidence="1">Multi-pass membrane protein</topology>
    </subcellularLocation>
    <subcellularLocation>
        <location evidence="12">Membrane</location>
        <topology evidence="12">Multi-pass membrane protein</topology>
    </subcellularLocation>
</comment>
<comment type="function">
    <text evidence="11">Involved in the TonB-dependent energy-dependent transport of various receptor-bound substrates. Protects ExbD from proteolytic degradation and functionally stabilizes TonB.</text>
</comment>
<evidence type="ECO:0000256" key="1">
    <source>
        <dbReference type="ARBA" id="ARBA00004429"/>
    </source>
</evidence>
<evidence type="ECO:0000256" key="11">
    <source>
        <dbReference type="ARBA" id="ARBA00024816"/>
    </source>
</evidence>
<keyword evidence="7 13" id="KW-0812">Transmembrane</keyword>
<keyword evidence="6" id="KW-0997">Cell inner membrane</keyword>
<evidence type="ECO:0000313" key="16">
    <source>
        <dbReference type="Proteomes" id="UP000244948"/>
    </source>
</evidence>
<keyword evidence="16" id="KW-1185">Reference proteome</keyword>
<comment type="subunit">
    <text evidence="2">The accessory proteins ExbB and ExbD seem to form a complex with TonB.</text>
</comment>
<dbReference type="InterPro" id="IPR002898">
    <property type="entry name" value="MotA_ExbB_proton_chnl"/>
</dbReference>
<feature type="transmembrane region" description="Helical" evidence="13">
    <location>
        <begin position="24"/>
        <end position="44"/>
    </location>
</feature>
<organism evidence="15 16">
    <name type="scientific">Ignatzschineria indica</name>
    <dbReference type="NCBI Taxonomy" id="472583"/>
    <lineage>
        <taxon>Bacteria</taxon>
        <taxon>Pseudomonadati</taxon>
        <taxon>Pseudomonadota</taxon>
        <taxon>Gammaproteobacteria</taxon>
        <taxon>Cardiobacteriales</taxon>
        <taxon>Ignatzschineriaceae</taxon>
        <taxon>Ignatzschineria</taxon>
    </lineage>
</organism>
<evidence type="ECO:0000256" key="2">
    <source>
        <dbReference type="ARBA" id="ARBA00011471"/>
    </source>
</evidence>
<evidence type="ECO:0000256" key="10">
    <source>
        <dbReference type="ARBA" id="ARBA00023136"/>
    </source>
</evidence>
<dbReference type="PANTHER" id="PTHR30625:SF14">
    <property type="entry name" value="BIOPOLYMER TRANSPORT PROTEIN EXBB"/>
    <property type="match status" value="1"/>
</dbReference>
<evidence type="ECO:0000256" key="5">
    <source>
        <dbReference type="ARBA" id="ARBA00022475"/>
    </source>
</evidence>
<keyword evidence="5" id="KW-1003">Cell membrane</keyword>
<evidence type="ECO:0000256" key="7">
    <source>
        <dbReference type="ARBA" id="ARBA00022692"/>
    </source>
</evidence>